<accession>A0A5N6AKQ1</accession>
<proteinExistence type="predicted"/>
<dbReference type="AlphaFoldDB" id="A0A5N6AKQ1"/>
<dbReference type="Proteomes" id="UP000314251">
    <property type="component" value="Unassembled WGS sequence"/>
</dbReference>
<dbReference type="Pfam" id="PF20736">
    <property type="entry name" value="Glyco_hydro127M"/>
    <property type="match status" value="1"/>
</dbReference>
<comment type="caution">
    <text evidence="3">The sequence shown here is derived from an EMBL/GenBank/DDBJ whole genome shotgun (WGS) entry which is preliminary data.</text>
</comment>
<dbReference type="SUPFAM" id="SSF48208">
    <property type="entry name" value="Six-hairpin glycosidases"/>
    <property type="match status" value="1"/>
</dbReference>
<protein>
    <recommendedName>
        <fullName evidence="2">Non-reducing end beta-L-arabinofuranosidase-like GH127 middle domain-containing protein</fullName>
    </recommendedName>
</protein>
<organism evidence="3 4">
    <name type="scientific">Streptomyces mimosae</name>
    <dbReference type="NCBI Taxonomy" id="2586635"/>
    <lineage>
        <taxon>Bacteria</taxon>
        <taxon>Bacillati</taxon>
        <taxon>Actinomycetota</taxon>
        <taxon>Actinomycetes</taxon>
        <taxon>Kitasatosporales</taxon>
        <taxon>Streptomycetaceae</taxon>
        <taxon>Streptomyces</taxon>
    </lineage>
</organism>
<gene>
    <name evidence="3" type="ORF">FH607_005565</name>
</gene>
<sequence length="649" mass="71568">MGIRHTPLALGEIRPAGWLRRQLRLQADGLTGRVEEIWPDLGPDSGWLGGPGEDWERGPYYLDGLVPLAHVLDDEALREKASKWIEWMLASQREDGQFGPGSNDDWWPRMVALKVLVQHADATGDERVPGFLARYFAYQLEQLPKRPLVEWGAVRATENVLAALWLHARDGDPRWLELGELLLEQNADWVDYLTGEDLITGPATVFAHLTHGPNVAMGLKVPAVRALLDAAAGRSRTATGDPARSRSATGDPVRSRSATGDPVRYAELTASLAALDRWHGQVHGMFSGDEWLAGREAHHGIETCQVMEYLFTLEQSALAFGEGTLGDLAELVAFNHLPAAFDPEMRAHQYHQQANQIAANIAERRWTLSSDDANIFGLEPHFGCCLANMHQGWPKFVASLWMRSTGDNGLTAFAYAPSTLRTTVHGTEVTVEQTTDYPFEETVRLDLSVSAPVRFPLRLRVPGWCRDEATLTVDGEPETLSAGADGYAVLDRTWSGGERIELTLPMRLRKERRERGALGLRLGPLVLVAALPESWRPLPNARGLGEWEVLPLSSWNYGLYLGDGLDSWPIERAPVPELPFGNRDVAVTVRGRGARLYSWRVEENSAAVPPDSPVPVGSPVGDLRLVPYGCARIRLAELPTVLPANLDAP</sequence>
<dbReference type="EMBL" id="VDLY02000003">
    <property type="protein sequence ID" value="KAB8168702.1"/>
    <property type="molecule type" value="Genomic_DNA"/>
</dbReference>
<dbReference type="InterPro" id="IPR049046">
    <property type="entry name" value="Beta-AFase-like_GH127_middle"/>
</dbReference>
<evidence type="ECO:0000256" key="1">
    <source>
        <dbReference type="SAM" id="MobiDB-lite"/>
    </source>
</evidence>
<evidence type="ECO:0000313" key="4">
    <source>
        <dbReference type="Proteomes" id="UP000314251"/>
    </source>
</evidence>
<evidence type="ECO:0000313" key="3">
    <source>
        <dbReference type="EMBL" id="KAB8168702.1"/>
    </source>
</evidence>
<dbReference type="RefSeq" id="WP_139666480.1">
    <property type="nucleotide sequence ID" value="NZ_VDLY02000003.1"/>
</dbReference>
<dbReference type="PANTHER" id="PTHR31151">
    <property type="entry name" value="PROLINE-TRNA LIGASE (DUF1680)"/>
    <property type="match status" value="1"/>
</dbReference>
<dbReference type="PANTHER" id="PTHR31151:SF0">
    <property type="entry name" value="PROLINE-TRNA LIGASE (DUF1680)"/>
    <property type="match status" value="1"/>
</dbReference>
<feature type="domain" description="Non-reducing end beta-L-arabinofuranosidase-like GH127 middle" evidence="2">
    <location>
        <begin position="414"/>
        <end position="506"/>
    </location>
</feature>
<dbReference type="InterPro" id="IPR008928">
    <property type="entry name" value="6-hairpin_glycosidase_sf"/>
</dbReference>
<keyword evidence="4" id="KW-1185">Reference proteome</keyword>
<evidence type="ECO:0000259" key="2">
    <source>
        <dbReference type="Pfam" id="PF20736"/>
    </source>
</evidence>
<reference evidence="3" key="1">
    <citation type="submission" date="2019-10" db="EMBL/GenBank/DDBJ databases">
        <title>Nonomuraea sp. nov., isolated from Phyllanthus amarus.</title>
        <authorList>
            <person name="Klykleung N."/>
            <person name="Tanasupawat S."/>
        </authorList>
    </citation>
    <scope>NUCLEOTIDE SEQUENCE [LARGE SCALE GENOMIC DNA]</scope>
    <source>
        <strain evidence="3">3MP-10</strain>
    </source>
</reference>
<dbReference type="GO" id="GO:0005975">
    <property type="term" value="P:carbohydrate metabolic process"/>
    <property type="evidence" value="ECO:0007669"/>
    <property type="project" value="InterPro"/>
</dbReference>
<feature type="region of interest" description="Disordered" evidence="1">
    <location>
        <begin position="235"/>
        <end position="260"/>
    </location>
</feature>
<dbReference type="OrthoDB" id="9757939at2"/>
<name>A0A5N6AKQ1_9ACTN</name>